<feature type="region of interest" description="Disordered" evidence="1">
    <location>
        <begin position="27"/>
        <end position="49"/>
    </location>
</feature>
<dbReference type="RefSeq" id="WP_308350326.1">
    <property type="nucleotide sequence ID" value="NZ_CP129971.1"/>
</dbReference>
<protein>
    <submittedName>
        <fullName evidence="3">Uncharacterized protein</fullName>
    </submittedName>
</protein>
<accession>A0AA51REX2</accession>
<keyword evidence="4" id="KW-1185">Reference proteome</keyword>
<evidence type="ECO:0000313" key="3">
    <source>
        <dbReference type="EMBL" id="WMN12345.1"/>
    </source>
</evidence>
<evidence type="ECO:0000256" key="1">
    <source>
        <dbReference type="SAM" id="MobiDB-lite"/>
    </source>
</evidence>
<proteinExistence type="predicted"/>
<evidence type="ECO:0000256" key="2">
    <source>
        <dbReference type="SAM" id="SignalP"/>
    </source>
</evidence>
<feature type="chain" id="PRO_5041267049" evidence="2">
    <location>
        <begin position="25"/>
        <end position="106"/>
    </location>
</feature>
<name>A0AA51REX2_9BACT</name>
<keyword evidence="2" id="KW-0732">Signal</keyword>
<feature type="compositionally biased region" description="Basic and acidic residues" evidence="1">
    <location>
        <begin position="27"/>
        <end position="46"/>
    </location>
</feature>
<dbReference type="KEGG" id="msaa:QYS49_33305"/>
<dbReference type="Proteomes" id="UP001230496">
    <property type="component" value="Chromosome"/>
</dbReference>
<organism evidence="3 4">
    <name type="scientific">Marivirga salinarum</name>
    <dbReference type="NCBI Taxonomy" id="3059078"/>
    <lineage>
        <taxon>Bacteria</taxon>
        <taxon>Pseudomonadati</taxon>
        <taxon>Bacteroidota</taxon>
        <taxon>Cytophagia</taxon>
        <taxon>Cytophagales</taxon>
        <taxon>Marivirgaceae</taxon>
        <taxon>Marivirga</taxon>
    </lineage>
</organism>
<gene>
    <name evidence="3" type="ORF">QYS49_33305</name>
</gene>
<evidence type="ECO:0000313" key="4">
    <source>
        <dbReference type="Proteomes" id="UP001230496"/>
    </source>
</evidence>
<sequence length="106" mass="12215">MFDFKKTSIIILLLGAFCAFDVTAKEKDNKEKEKVETEPEKKKCNKTDSLNNLREKVIVKDSLNQNKHHTPSSMSSMSYNILFQVIYRYSFKEIFDSPGASEIVTN</sequence>
<reference evidence="3 4" key="1">
    <citation type="submission" date="2023-08" db="EMBL/GenBank/DDBJ databases">
        <title>Comparative genomics and taxonomic characterization of three novel marine species of genus Marivirga.</title>
        <authorList>
            <person name="Muhammad N."/>
            <person name="Kim S.-G."/>
        </authorList>
    </citation>
    <scope>NUCLEOTIDE SEQUENCE [LARGE SCALE GENOMIC DNA]</scope>
    <source>
        <strain evidence="3 4">BDSF4-3</strain>
    </source>
</reference>
<dbReference type="EMBL" id="CP129971">
    <property type="protein sequence ID" value="WMN12345.1"/>
    <property type="molecule type" value="Genomic_DNA"/>
</dbReference>
<dbReference type="AlphaFoldDB" id="A0AA51REX2"/>
<feature type="signal peptide" evidence="2">
    <location>
        <begin position="1"/>
        <end position="24"/>
    </location>
</feature>